<dbReference type="InterPro" id="IPR009057">
    <property type="entry name" value="Homeodomain-like_sf"/>
</dbReference>
<dbReference type="SMART" id="SM00342">
    <property type="entry name" value="HTH_ARAC"/>
    <property type="match status" value="1"/>
</dbReference>
<gene>
    <name evidence="5" type="ORF">J2X05_001245</name>
</gene>
<dbReference type="SUPFAM" id="SSF46689">
    <property type="entry name" value="Homeodomain-like"/>
    <property type="match status" value="2"/>
</dbReference>
<evidence type="ECO:0000256" key="1">
    <source>
        <dbReference type="ARBA" id="ARBA00023015"/>
    </source>
</evidence>
<dbReference type="PROSITE" id="PS01124">
    <property type="entry name" value="HTH_ARAC_FAMILY_2"/>
    <property type="match status" value="1"/>
</dbReference>
<dbReference type="PANTHER" id="PTHR43280:SF10">
    <property type="entry name" value="REGULATORY PROTEIN POCR"/>
    <property type="match status" value="1"/>
</dbReference>
<accession>A0ABU1UVL7</accession>
<dbReference type="PROSITE" id="PS00041">
    <property type="entry name" value="HTH_ARAC_FAMILY_1"/>
    <property type="match status" value="1"/>
</dbReference>
<feature type="domain" description="HTH araC/xylS-type" evidence="4">
    <location>
        <begin position="182"/>
        <end position="280"/>
    </location>
</feature>
<evidence type="ECO:0000313" key="5">
    <source>
        <dbReference type="EMBL" id="MDR7089239.1"/>
    </source>
</evidence>
<sequence>MGKNNVYCEPFCIQHGYDFEIHHVVYSEDSPYSCFMHFHEVHELIVFDSIEGTFFYSQGKSALCDQDLVFTPALETHDFELSSRNKSWYIIQFLPAILLAPGLEQAEDFFKYGMHLRLKPEDASAIQTLSKWLLDSYRESPSGNRSQALLRALLTWVAERATPLKPPHYDTLLKSSGYVKLEPVINLFRHNKSVELSLEQAAELCCVSPAYFSRLFKSVFRCNYSDYNVKHRLYSAARMLSQSQFSITEISYELNFSSPSHFISQFKKLFGVTPKKFKTTMLQRVAEP</sequence>
<keyword evidence="1" id="KW-0805">Transcription regulation</keyword>
<dbReference type="InterPro" id="IPR037923">
    <property type="entry name" value="HTH-like"/>
</dbReference>
<dbReference type="RefSeq" id="WP_310070101.1">
    <property type="nucleotide sequence ID" value="NZ_JAVDVX010000002.1"/>
</dbReference>
<keyword evidence="6" id="KW-1185">Reference proteome</keyword>
<keyword evidence="3" id="KW-0804">Transcription</keyword>
<dbReference type="InterPro" id="IPR020449">
    <property type="entry name" value="Tscrpt_reg_AraC-type_HTH"/>
</dbReference>
<dbReference type="PANTHER" id="PTHR43280">
    <property type="entry name" value="ARAC-FAMILY TRANSCRIPTIONAL REGULATOR"/>
    <property type="match status" value="1"/>
</dbReference>
<keyword evidence="2" id="KW-0238">DNA-binding</keyword>
<comment type="caution">
    <text evidence="5">The sequence shown here is derived from an EMBL/GenBank/DDBJ whole genome shotgun (WGS) entry which is preliminary data.</text>
</comment>
<dbReference type="Gene3D" id="1.10.10.60">
    <property type="entry name" value="Homeodomain-like"/>
    <property type="match status" value="2"/>
</dbReference>
<evidence type="ECO:0000256" key="3">
    <source>
        <dbReference type="ARBA" id="ARBA00023163"/>
    </source>
</evidence>
<organism evidence="5 6">
    <name type="scientific">Cellvibrio fibrivorans</name>
    <dbReference type="NCBI Taxonomy" id="126350"/>
    <lineage>
        <taxon>Bacteria</taxon>
        <taxon>Pseudomonadati</taxon>
        <taxon>Pseudomonadota</taxon>
        <taxon>Gammaproteobacteria</taxon>
        <taxon>Cellvibrionales</taxon>
        <taxon>Cellvibrionaceae</taxon>
        <taxon>Cellvibrio</taxon>
    </lineage>
</organism>
<dbReference type="SUPFAM" id="SSF51215">
    <property type="entry name" value="Regulatory protein AraC"/>
    <property type="match status" value="1"/>
</dbReference>
<evidence type="ECO:0000313" key="6">
    <source>
        <dbReference type="Proteomes" id="UP001253595"/>
    </source>
</evidence>
<evidence type="ECO:0000256" key="2">
    <source>
        <dbReference type="ARBA" id="ARBA00023125"/>
    </source>
</evidence>
<proteinExistence type="predicted"/>
<reference evidence="5 6" key="1">
    <citation type="submission" date="2023-07" db="EMBL/GenBank/DDBJ databases">
        <title>Sorghum-associated microbial communities from plants grown in Nebraska, USA.</title>
        <authorList>
            <person name="Schachtman D."/>
        </authorList>
    </citation>
    <scope>NUCLEOTIDE SEQUENCE [LARGE SCALE GENOMIC DNA]</scope>
    <source>
        <strain evidence="5 6">BE190</strain>
    </source>
</reference>
<dbReference type="InterPro" id="IPR018060">
    <property type="entry name" value="HTH_AraC"/>
</dbReference>
<dbReference type="InterPro" id="IPR018062">
    <property type="entry name" value="HTH_AraC-typ_CS"/>
</dbReference>
<dbReference type="PRINTS" id="PR00032">
    <property type="entry name" value="HTHARAC"/>
</dbReference>
<dbReference type="Proteomes" id="UP001253595">
    <property type="component" value="Unassembled WGS sequence"/>
</dbReference>
<dbReference type="EMBL" id="JAVDVX010000002">
    <property type="protein sequence ID" value="MDR7089239.1"/>
    <property type="molecule type" value="Genomic_DNA"/>
</dbReference>
<protein>
    <submittedName>
        <fullName evidence="5">AraC-like DNA-binding protein</fullName>
    </submittedName>
</protein>
<dbReference type="Pfam" id="PF12833">
    <property type="entry name" value="HTH_18"/>
    <property type="match status" value="1"/>
</dbReference>
<name>A0ABU1UVL7_9GAMM</name>
<evidence type="ECO:0000259" key="4">
    <source>
        <dbReference type="PROSITE" id="PS01124"/>
    </source>
</evidence>